<keyword evidence="4" id="KW-0238">DNA-binding</keyword>
<evidence type="ECO:0000259" key="10">
    <source>
        <dbReference type="PROSITE" id="PS50888"/>
    </source>
</evidence>
<evidence type="ECO:0000256" key="1">
    <source>
        <dbReference type="ARBA" id="ARBA00022473"/>
    </source>
</evidence>
<evidence type="ECO:0000313" key="11">
    <source>
        <dbReference type="EMBL" id="KAK0167294.1"/>
    </source>
</evidence>
<feature type="region of interest" description="Disordered" evidence="9">
    <location>
        <begin position="205"/>
        <end position="284"/>
    </location>
</feature>
<evidence type="ECO:0000256" key="8">
    <source>
        <dbReference type="ARBA" id="ARBA00072365"/>
    </source>
</evidence>
<dbReference type="GO" id="GO:0030154">
    <property type="term" value="P:cell differentiation"/>
    <property type="evidence" value="ECO:0007669"/>
    <property type="project" value="UniProtKB-KW"/>
</dbReference>
<proteinExistence type="predicted"/>
<keyword evidence="12" id="KW-1185">Reference proteome</keyword>
<evidence type="ECO:0000313" key="12">
    <source>
        <dbReference type="Proteomes" id="UP001168972"/>
    </source>
</evidence>
<dbReference type="Proteomes" id="UP001168972">
    <property type="component" value="Unassembled WGS sequence"/>
</dbReference>
<dbReference type="GO" id="GO:0046983">
    <property type="term" value="F:protein dimerization activity"/>
    <property type="evidence" value="ECO:0007669"/>
    <property type="project" value="InterPro"/>
</dbReference>
<evidence type="ECO:0000256" key="4">
    <source>
        <dbReference type="ARBA" id="ARBA00023125"/>
    </source>
</evidence>
<dbReference type="Pfam" id="PF00010">
    <property type="entry name" value="HLH"/>
    <property type="match status" value="1"/>
</dbReference>
<feature type="domain" description="BHLH" evidence="10">
    <location>
        <begin position="289"/>
        <end position="340"/>
    </location>
</feature>
<name>A0AA39FD08_MICHY</name>
<reference evidence="11" key="2">
    <citation type="submission" date="2023-03" db="EMBL/GenBank/DDBJ databases">
        <authorList>
            <person name="Inwood S.N."/>
            <person name="Skelly J.G."/>
            <person name="Guhlin J."/>
            <person name="Harrop T.W.R."/>
            <person name="Goldson S.G."/>
            <person name="Dearden P.K."/>
        </authorList>
    </citation>
    <scope>NUCLEOTIDE SEQUENCE</scope>
    <source>
        <strain evidence="11">Lincoln</strain>
        <tissue evidence="11">Whole body</tissue>
    </source>
</reference>
<dbReference type="GO" id="GO:0000977">
    <property type="term" value="F:RNA polymerase II transcription regulatory region sequence-specific DNA binding"/>
    <property type="evidence" value="ECO:0007669"/>
    <property type="project" value="TreeGrafter"/>
</dbReference>
<feature type="compositionally biased region" description="Basic and acidic residues" evidence="9">
    <location>
        <begin position="118"/>
        <end position="142"/>
    </location>
</feature>
<dbReference type="AlphaFoldDB" id="A0AA39FD08"/>
<keyword evidence="5" id="KW-0804">Transcription</keyword>
<comment type="caution">
    <text evidence="11">The sequence shown here is derived from an EMBL/GenBank/DDBJ whole genome shotgun (WGS) entry which is preliminary data.</text>
</comment>
<dbReference type="InterPro" id="IPR036638">
    <property type="entry name" value="HLH_DNA-bd_sf"/>
</dbReference>
<keyword evidence="1" id="KW-0217">Developmental protein</keyword>
<keyword evidence="2" id="KW-0221">Differentiation</keyword>
<dbReference type="Gene3D" id="4.10.280.10">
    <property type="entry name" value="Helix-loop-helix DNA-binding domain"/>
    <property type="match status" value="1"/>
</dbReference>
<dbReference type="InterPro" id="IPR050283">
    <property type="entry name" value="E-box_TF_Regulators"/>
</dbReference>
<dbReference type="FunFam" id="4.10.280.10:FF:000030">
    <property type="entry name" value="Twist transcription factor"/>
    <property type="match status" value="1"/>
</dbReference>
<dbReference type="SMART" id="SM00353">
    <property type="entry name" value="HLH"/>
    <property type="match status" value="1"/>
</dbReference>
<evidence type="ECO:0000256" key="5">
    <source>
        <dbReference type="ARBA" id="ARBA00023163"/>
    </source>
</evidence>
<dbReference type="PANTHER" id="PTHR23349:SF50">
    <property type="entry name" value="PROTEIN TWIST"/>
    <property type="match status" value="1"/>
</dbReference>
<dbReference type="EMBL" id="JAQQBR010001832">
    <property type="protein sequence ID" value="KAK0167294.1"/>
    <property type="molecule type" value="Genomic_DNA"/>
</dbReference>
<dbReference type="InterPro" id="IPR011598">
    <property type="entry name" value="bHLH_dom"/>
</dbReference>
<dbReference type="GO" id="GO:0000981">
    <property type="term" value="F:DNA-binding transcription factor activity, RNA polymerase II-specific"/>
    <property type="evidence" value="ECO:0007669"/>
    <property type="project" value="TreeGrafter"/>
</dbReference>
<comment type="function">
    <text evidence="7">Involved in the establishment and dorsoventral patterning of germ layers in the embryo.</text>
</comment>
<evidence type="ECO:0000256" key="3">
    <source>
        <dbReference type="ARBA" id="ARBA00023015"/>
    </source>
</evidence>
<keyword evidence="6" id="KW-0539">Nucleus</keyword>
<accession>A0AA39FD08</accession>
<gene>
    <name evidence="11" type="ORF">PV327_004712</name>
</gene>
<feature type="region of interest" description="Disordered" evidence="9">
    <location>
        <begin position="21"/>
        <end position="49"/>
    </location>
</feature>
<protein>
    <recommendedName>
        <fullName evidence="8">Protein twist</fullName>
    </recommendedName>
</protein>
<evidence type="ECO:0000256" key="9">
    <source>
        <dbReference type="SAM" id="MobiDB-lite"/>
    </source>
</evidence>
<dbReference type="PROSITE" id="PS50888">
    <property type="entry name" value="BHLH"/>
    <property type="match status" value="1"/>
</dbReference>
<evidence type="ECO:0000256" key="7">
    <source>
        <dbReference type="ARBA" id="ARBA00059086"/>
    </source>
</evidence>
<reference evidence="11" key="1">
    <citation type="journal article" date="2023" name="bioRxiv">
        <title>Scaffold-level genome assemblies of two parasitoid biocontrol wasps reveal the parthenogenesis mechanism and an associated novel virus.</title>
        <authorList>
            <person name="Inwood S."/>
            <person name="Skelly J."/>
            <person name="Guhlin J."/>
            <person name="Harrop T."/>
            <person name="Goldson S."/>
            <person name="Dearden P."/>
        </authorList>
    </citation>
    <scope>NUCLEOTIDE SEQUENCE</scope>
    <source>
        <strain evidence="11">Lincoln</strain>
        <tissue evidence="11">Whole body</tissue>
    </source>
</reference>
<feature type="region of interest" description="Disordered" evidence="9">
    <location>
        <begin position="118"/>
        <end position="178"/>
    </location>
</feature>
<feature type="compositionally biased region" description="Polar residues" evidence="9">
    <location>
        <begin position="210"/>
        <end position="225"/>
    </location>
</feature>
<feature type="compositionally biased region" description="Low complexity" evidence="9">
    <location>
        <begin position="25"/>
        <end position="40"/>
    </location>
</feature>
<dbReference type="SUPFAM" id="SSF47459">
    <property type="entry name" value="HLH, helix-loop-helix DNA-binding domain"/>
    <property type="match status" value="1"/>
</dbReference>
<dbReference type="PANTHER" id="PTHR23349">
    <property type="entry name" value="BASIC HELIX-LOOP-HELIX TRANSCRIPTION FACTOR, TWIST"/>
    <property type="match status" value="1"/>
</dbReference>
<evidence type="ECO:0000256" key="2">
    <source>
        <dbReference type="ARBA" id="ARBA00022782"/>
    </source>
</evidence>
<evidence type="ECO:0000256" key="6">
    <source>
        <dbReference type="ARBA" id="ARBA00023242"/>
    </source>
</evidence>
<organism evidence="11 12">
    <name type="scientific">Microctonus hyperodae</name>
    <name type="common">Parasitoid wasp</name>
    <dbReference type="NCBI Taxonomy" id="165561"/>
    <lineage>
        <taxon>Eukaryota</taxon>
        <taxon>Metazoa</taxon>
        <taxon>Ecdysozoa</taxon>
        <taxon>Arthropoda</taxon>
        <taxon>Hexapoda</taxon>
        <taxon>Insecta</taxon>
        <taxon>Pterygota</taxon>
        <taxon>Neoptera</taxon>
        <taxon>Endopterygota</taxon>
        <taxon>Hymenoptera</taxon>
        <taxon>Apocrita</taxon>
        <taxon>Ichneumonoidea</taxon>
        <taxon>Braconidae</taxon>
        <taxon>Euphorinae</taxon>
        <taxon>Microctonus</taxon>
    </lineage>
</organism>
<keyword evidence="3" id="KW-0805">Transcription regulation</keyword>
<sequence>MQAQQPVVALQPQRTIPDMFHIGDSSGIPNSAGSSASNSPDHYDRFSPQNHLVNLSSSLEHRGLPGFHHHHHHHPAHHPHLQVYQASTPNYHIYYDSFEDNKRFQDISAQSGKITTFERESQLDYDRHDSPGFISDHSREQDQSIYLPSSTSPLQIYNSPDGTGGDEIPTNDSTNSLRNYHTSINNEIEYKPTMSPDYERNQSKIISDIGNGNNDTQSRNINEETSPSSSSSCRNFDNNRINKISSGKRKRKISINNDEQSENESIASSSGSKSKIRRKGGASFEEIQNQRVMANVRERQRTQNLNEAFASLRKIIPTLPSDKLSKIQTLKLATRYIDFLYQVLHCNMENTENSNSPEDINGHVSPRGAVLAAREITASSSCSYMAHEKLSYAFSVWRMEGDWNSNT</sequence>
<feature type="compositionally biased region" description="Polar residues" evidence="9">
    <location>
        <begin position="143"/>
        <end position="161"/>
    </location>
</feature>